<accession>A0AAE0P0D6</accession>
<dbReference type="EMBL" id="JAULSW010000002">
    <property type="protein sequence ID" value="KAK3391033.1"/>
    <property type="molecule type" value="Genomic_DNA"/>
</dbReference>
<name>A0AAE0P0D6_9PEZI</name>
<dbReference type="Proteomes" id="UP001285441">
    <property type="component" value="Unassembled WGS sequence"/>
</dbReference>
<dbReference type="AlphaFoldDB" id="A0AAE0P0D6"/>
<organism evidence="1 2">
    <name type="scientific">Podospora didyma</name>
    <dbReference type="NCBI Taxonomy" id="330526"/>
    <lineage>
        <taxon>Eukaryota</taxon>
        <taxon>Fungi</taxon>
        <taxon>Dikarya</taxon>
        <taxon>Ascomycota</taxon>
        <taxon>Pezizomycotina</taxon>
        <taxon>Sordariomycetes</taxon>
        <taxon>Sordariomycetidae</taxon>
        <taxon>Sordariales</taxon>
        <taxon>Podosporaceae</taxon>
        <taxon>Podospora</taxon>
    </lineage>
</organism>
<keyword evidence="2" id="KW-1185">Reference proteome</keyword>
<gene>
    <name evidence="1" type="ORF">B0H63DRAFT_130426</name>
</gene>
<evidence type="ECO:0000313" key="1">
    <source>
        <dbReference type="EMBL" id="KAK3391033.1"/>
    </source>
</evidence>
<reference evidence="1" key="1">
    <citation type="journal article" date="2023" name="Mol. Phylogenet. Evol.">
        <title>Genome-scale phylogeny and comparative genomics of the fungal order Sordariales.</title>
        <authorList>
            <person name="Hensen N."/>
            <person name="Bonometti L."/>
            <person name="Westerberg I."/>
            <person name="Brannstrom I.O."/>
            <person name="Guillou S."/>
            <person name="Cros-Aarteil S."/>
            <person name="Calhoun S."/>
            <person name="Haridas S."/>
            <person name="Kuo A."/>
            <person name="Mondo S."/>
            <person name="Pangilinan J."/>
            <person name="Riley R."/>
            <person name="LaButti K."/>
            <person name="Andreopoulos B."/>
            <person name="Lipzen A."/>
            <person name="Chen C."/>
            <person name="Yan M."/>
            <person name="Daum C."/>
            <person name="Ng V."/>
            <person name="Clum A."/>
            <person name="Steindorff A."/>
            <person name="Ohm R.A."/>
            <person name="Martin F."/>
            <person name="Silar P."/>
            <person name="Natvig D.O."/>
            <person name="Lalanne C."/>
            <person name="Gautier V."/>
            <person name="Ament-Velasquez S.L."/>
            <person name="Kruys A."/>
            <person name="Hutchinson M.I."/>
            <person name="Powell A.J."/>
            <person name="Barry K."/>
            <person name="Miller A.N."/>
            <person name="Grigoriev I.V."/>
            <person name="Debuchy R."/>
            <person name="Gladieux P."/>
            <person name="Hiltunen Thoren M."/>
            <person name="Johannesson H."/>
        </authorList>
    </citation>
    <scope>NUCLEOTIDE SEQUENCE</scope>
    <source>
        <strain evidence="1">CBS 232.78</strain>
    </source>
</reference>
<comment type="caution">
    <text evidence="1">The sequence shown here is derived from an EMBL/GenBank/DDBJ whole genome shotgun (WGS) entry which is preliminary data.</text>
</comment>
<proteinExistence type="predicted"/>
<evidence type="ECO:0000313" key="2">
    <source>
        <dbReference type="Proteomes" id="UP001285441"/>
    </source>
</evidence>
<sequence length="225" mass="24943">MSKVSFDLAFGLNGSIHPLQSSFSPIPELRRPDADVFLFFLSAFDVQFAQPEVDPWYQATTPYGQPLQEHWELVGNTSIYMKDKTGSPLTWVEQHQVCSSGAFGDKEPCTPLMSFEDLINLAYISARIKDDIKRDGMIWTFQSTISKMLQVYHPIAVIGTQALVLSSNERHGRASGTTSRQPMAVGGAALAFQHHGSPTTSVRGVCQWTSRSCTRTNLSVCRNPN</sequence>
<reference evidence="1" key="2">
    <citation type="submission" date="2023-06" db="EMBL/GenBank/DDBJ databases">
        <authorList>
            <consortium name="Lawrence Berkeley National Laboratory"/>
            <person name="Haridas S."/>
            <person name="Hensen N."/>
            <person name="Bonometti L."/>
            <person name="Westerberg I."/>
            <person name="Brannstrom I.O."/>
            <person name="Guillou S."/>
            <person name="Cros-Aarteil S."/>
            <person name="Calhoun S."/>
            <person name="Kuo A."/>
            <person name="Mondo S."/>
            <person name="Pangilinan J."/>
            <person name="Riley R."/>
            <person name="LaButti K."/>
            <person name="Andreopoulos B."/>
            <person name="Lipzen A."/>
            <person name="Chen C."/>
            <person name="Yanf M."/>
            <person name="Daum C."/>
            <person name="Ng V."/>
            <person name="Clum A."/>
            <person name="Steindorff A."/>
            <person name="Ohm R."/>
            <person name="Martin F."/>
            <person name="Silar P."/>
            <person name="Natvig D."/>
            <person name="Lalanne C."/>
            <person name="Gautier V."/>
            <person name="Ament-velasquez S.L."/>
            <person name="Kruys A."/>
            <person name="Hutchinson M.I."/>
            <person name="Powell A.J."/>
            <person name="Barry K."/>
            <person name="Miller A.N."/>
            <person name="Grigoriev I.V."/>
            <person name="Debuchy R."/>
            <person name="Gladieux P."/>
            <person name="Thoren M.H."/>
            <person name="Johannesson H."/>
        </authorList>
    </citation>
    <scope>NUCLEOTIDE SEQUENCE</scope>
    <source>
        <strain evidence="1">CBS 232.78</strain>
    </source>
</reference>
<protein>
    <submittedName>
        <fullName evidence="1">Uncharacterized protein</fullName>
    </submittedName>
</protein>